<protein>
    <submittedName>
        <fullName evidence="1">Uncharacterized protein</fullName>
    </submittedName>
</protein>
<evidence type="ECO:0000313" key="1">
    <source>
        <dbReference type="EMBL" id="JAD99485.1"/>
    </source>
</evidence>
<sequence length="33" mass="3950">MLQCLMHNVVMMRNEVSMRWLALEIHNGFGRTM</sequence>
<reference evidence="1" key="1">
    <citation type="submission" date="2014-09" db="EMBL/GenBank/DDBJ databases">
        <authorList>
            <person name="Magalhaes I.L.F."/>
            <person name="Oliveira U."/>
            <person name="Santos F.R."/>
            <person name="Vidigal T.H.D.A."/>
            <person name="Brescovit A.D."/>
            <person name="Santos A.J."/>
        </authorList>
    </citation>
    <scope>NUCLEOTIDE SEQUENCE</scope>
    <source>
        <tissue evidence="1">Shoot tissue taken approximately 20 cm above the soil surface</tissue>
    </source>
</reference>
<dbReference type="EMBL" id="GBRH01198410">
    <property type="protein sequence ID" value="JAD99485.1"/>
    <property type="molecule type" value="Transcribed_RNA"/>
</dbReference>
<accession>A0A0A9ENN1</accession>
<organism evidence="1">
    <name type="scientific">Arundo donax</name>
    <name type="common">Giant reed</name>
    <name type="synonym">Donax arundinaceus</name>
    <dbReference type="NCBI Taxonomy" id="35708"/>
    <lineage>
        <taxon>Eukaryota</taxon>
        <taxon>Viridiplantae</taxon>
        <taxon>Streptophyta</taxon>
        <taxon>Embryophyta</taxon>
        <taxon>Tracheophyta</taxon>
        <taxon>Spermatophyta</taxon>
        <taxon>Magnoliopsida</taxon>
        <taxon>Liliopsida</taxon>
        <taxon>Poales</taxon>
        <taxon>Poaceae</taxon>
        <taxon>PACMAD clade</taxon>
        <taxon>Arundinoideae</taxon>
        <taxon>Arundineae</taxon>
        <taxon>Arundo</taxon>
    </lineage>
</organism>
<reference evidence="1" key="2">
    <citation type="journal article" date="2015" name="Data Brief">
        <title>Shoot transcriptome of the giant reed, Arundo donax.</title>
        <authorList>
            <person name="Barrero R.A."/>
            <person name="Guerrero F.D."/>
            <person name="Moolhuijzen P."/>
            <person name="Goolsby J.A."/>
            <person name="Tidwell J."/>
            <person name="Bellgard S.E."/>
            <person name="Bellgard M.I."/>
        </authorList>
    </citation>
    <scope>NUCLEOTIDE SEQUENCE</scope>
    <source>
        <tissue evidence="1">Shoot tissue taken approximately 20 cm above the soil surface</tissue>
    </source>
</reference>
<proteinExistence type="predicted"/>
<name>A0A0A9ENN1_ARUDO</name>
<dbReference type="AlphaFoldDB" id="A0A0A9ENN1"/>